<protein>
    <submittedName>
        <fullName evidence="5">ATP-dependent Clp protease adaptor protein ClpS</fullName>
    </submittedName>
</protein>
<dbReference type="STRING" id="1755647.AS156_07865"/>
<dbReference type="Gene3D" id="3.30.1390.10">
    <property type="match status" value="1"/>
</dbReference>
<dbReference type="GO" id="GO:0005524">
    <property type="term" value="F:ATP binding"/>
    <property type="evidence" value="ECO:0007669"/>
    <property type="project" value="UniProtKB-KW"/>
</dbReference>
<proteinExistence type="inferred from homology"/>
<dbReference type="InterPro" id="IPR003959">
    <property type="entry name" value="ATPase_AAA_core"/>
</dbReference>
<dbReference type="Proteomes" id="UP000321304">
    <property type="component" value="Unassembled WGS sequence"/>
</dbReference>
<evidence type="ECO:0000256" key="1">
    <source>
        <dbReference type="ARBA" id="ARBA00006914"/>
    </source>
</evidence>
<name>A0A560LSP3_9BRAD</name>
<evidence type="ECO:0000256" key="2">
    <source>
        <dbReference type="ARBA" id="ARBA00022741"/>
    </source>
</evidence>
<evidence type="ECO:0000313" key="5">
    <source>
        <dbReference type="EMBL" id="TWB96240.1"/>
    </source>
</evidence>
<dbReference type="Pfam" id="PF02617">
    <property type="entry name" value="ClpS"/>
    <property type="match status" value="1"/>
</dbReference>
<dbReference type="InterPro" id="IPR003769">
    <property type="entry name" value="ClpS_core"/>
</dbReference>
<dbReference type="OrthoDB" id="9809379at2"/>
<evidence type="ECO:0000259" key="4">
    <source>
        <dbReference type="SMART" id="SM00382"/>
    </source>
</evidence>
<dbReference type="GO" id="GO:0030163">
    <property type="term" value="P:protein catabolic process"/>
    <property type="evidence" value="ECO:0007669"/>
    <property type="project" value="InterPro"/>
</dbReference>
<dbReference type="GO" id="GO:0008233">
    <property type="term" value="F:peptidase activity"/>
    <property type="evidence" value="ECO:0007669"/>
    <property type="project" value="UniProtKB-KW"/>
</dbReference>
<feature type="domain" description="AAA+ ATPase" evidence="4">
    <location>
        <begin position="358"/>
        <end position="487"/>
    </location>
</feature>
<sequence length="577" mass="63258">MHDVFSDDGPVRLFIHDDDETPLEFVQDLLRTVFGKSEQEAIACAALIEANGAIPCGPYPGPVARAIFNSAKWLIRSNGQPLMISTESADASRPCDLCEAPRAVTEILIPGTTTASLCSDCLLAARRSSEDVPGETFRSAYVALDWHFAGVPRNLIVTRARQFPGHMRADVQVAIDKLFTDPIHFFGIHEEYRYETLDFAALMKAGRNAPAIAPPQYRDVDIGEAEPVKCLVNGLWLCRTAELRYAVLLTFYREYNHEPSLRIELALPAGAAGNAFVQRTFAELETAVHAARSYRGKILSLEDGANYRGRSRGLTVHRLPTVARDDVILPERTLRLLDRNVLDFVESRDLLRKLGQSTRKGILLYGPPGTGKTHTIRYLATNLPGHTTLIITAEQVGLLGAYMSLARLLQPTMIVIEDVDLIARDREDMGGPCEESLLNKLLNEMDGLKEDCDIVFVLTTNRPEELEGALAGRPGRIDQAIEVPLPDETGRGKLVRLYGRGLPLEPPVIDAAVQRTAGVSAAFIKELMRRIAQASIARGEGRDVTAEDIDSALNEMLFDGGRLNVKLLGGAQGMSAG</sequence>
<evidence type="ECO:0000313" key="6">
    <source>
        <dbReference type="Proteomes" id="UP000321304"/>
    </source>
</evidence>
<dbReference type="AlphaFoldDB" id="A0A560LSP3"/>
<dbReference type="GO" id="GO:0006508">
    <property type="term" value="P:proteolysis"/>
    <property type="evidence" value="ECO:0007669"/>
    <property type="project" value="UniProtKB-KW"/>
</dbReference>
<dbReference type="InterPro" id="IPR014719">
    <property type="entry name" value="Ribosomal_bL12_C/ClpS-like"/>
</dbReference>
<dbReference type="SUPFAM" id="SSF54736">
    <property type="entry name" value="ClpS-like"/>
    <property type="match status" value="1"/>
</dbReference>
<dbReference type="Gene3D" id="1.10.8.60">
    <property type="match status" value="1"/>
</dbReference>
<dbReference type="InterPro" id="IPR003593">
    <property type="entry name" value="AAA+_ATPase"/>
</dbReference>
<dbReference type="PANTHER" id="PTHR23073">
    <property type="entry name" value="26S PROTEASOME REGULATORY SUBUNIT"/>
    <property type="match status" value="1"/>
</dbReference>
<keyword evidence="5" id="KW-0645">Protease</keyword>
<dbReference type="InterPro" id="IPR027417">
    <property type="entry name" value="P-loop_NTPase"/>
</dbReference>
<dbReference type="Pfam" id="PF00004">
    <property type="entry name" value="AAA"/>
    <property type="match status" value="1"/>
</dbReference>
<evidence type="ECO:0000256" key="3">
    <source>
        <dbReference type="ARBA" id="ARBA00022840"/>
    </source>
</evidence>
<comment type="caution">
    <text evidence="5">The sequence shown here is derived from an EMBL/GenBank/DDBJ whole genome shotgun (WGS) entry which is preliminary data.</text>
</comment>
<dbReference type="SUPFAM" id="SSF52540">
    <property type="entry name" value="P-loop containing nucleoside triphosphate hydrolases"/>
    <property type="match status" value="1"/>
</dbReference>
<reference evidence="5 6" key="1">
    <citation type="submission" date="2019-06" db="EMBL/GenBank/DDBJ databases">
        <title>Genomic Encyclopedia of Type Strains, Phase IV (KMG-V): Genome sequencing to study the core and pangenomes of soil and plant-associated prokaryotes.</title>
        <authorList>
            <person name="Whitman W."/>
        </authorList>
    </citation>
    <scope>NUCLEOTIDE SEQUENCE [LARGE SCALE GENOMIC DNA]</scope>
    <source>
        <strain evidence="5 6">BR 10355</strain>
    </source>
</reference>
<dbReference type="Gene3D" id="3.40.50.300">
    <property type="entry name" value="P-loop containing nucleotide triphosphate hydrolases"/>
    <property type="match status" value="1"/>
</dbReference>
<dbReference type="GO" id="GO:0016887">
    <property type="term" value="F:ATP hydrolysis activity"/>
    <property type="evidence" value="ECO:0007669"/>
    <property type="project" value="InterPro"/>
</dbReference>
<keyword evidence="3" id="KW-0067">ATP-binding</keyword>
<keyword evidence="2" id="KW-0547">Nucleotide-binding</keyword>
<dbReference type="InterPro" id="IPR050221">
    <property type="entry name" value="26S_Proteasome_ATPase"/>
</dbReference>
<keyword evidence="5" id="KW-0378">Hydrolase</keyword>
<dbReference type="EMBL" id="VITY01000008">
    <property type="protein sequence ID" value="TWB96240.1"/>
    <property type="molecule type" value="Genomic_DNA"/>
</dbReference>
<organism evidence="5 6">
    <name type="scientific">Bradyrhizobium macuxiense</name>
    <dbReference type="NCBI Taxonomy" id="1755647"/>
    <lineage>
        <taxon>Bacteria</taxon>
        <taxon>Pseudomonadati</taxon>
        <taxon>Pseudomonadota</taxon>
        <taxon>Alphaproteobacteria</taxon>
        <taxon>Hyphomicrobiales</taxon>
        <taxon>Nitrobacteraceae</taxon>
        <taxon>Bradyrhizobium</taxon>
    </lineage>
</organism>
<accession>A0A560LSP3</accession>
<dbReference type="CDD" id="cd19481">
    <property type="entry name" value="RecA-like_protease"/>
    <property type="match status" value="1"/>
</dbReference>
<gene>
    <name evidence="5" type="ORF">FBZ93_108282</name>
</gene>
<dbReference type="RefSeq" id="WP_146988575.1">
    <property type="nucleotide sequence ID" value="NZ_VITY01000008.1"/>
</dbReference>
<keyword evidence="6" id="KW-1185">Reference proteome</keyword>
<dbReference type="SMART" id="SM00382">
    <property type="entry name" value="AAA"/>
    <property type="match status" value="1"/>
</dbReference>
<comment type="similarity">
    <text evidence="1">Belongs to the AAA ATPase family.</text>
</comment>